<name>A0A6A6NZG9_9PEZI</name>
<dbReference type="EMBL" id="MU001681">
    <property type="protein sequence ID" value="KAF2457079.1"/>
    <property type="molecule type" value="Genomic_DNA"/>
</dbReference>
<reference evidence="2" key="1">
    <citation type="journal article" date="2020" name="Stud. Mycol.">
        <title>101 Dothideomycetes genomes: a test case for predicting lifestyles and emergence of pathogens.</title>
        <authorList>
            <person name="Haridas S."/>
            <person name="Albert R."/>
            <person name="Binder M."/>
            <person name="Bloem J."/>
            <person name="Labutti K."/>
            <person name="Salamov A."/>
            <person name="Andreopoulos B."/>
            <person name="Baker S."/>
            <person name="Barry K."/>
            <person name="Bills G."/>
            <person name="Bluhm B."/>
            <person name="Cannon C."/>
            <person name="Castanera R."/>
            <person name="Culley D."/>
            <person name="Daum C."/>
            <person name="Ezra D."/>
            <person name="Gonzalez J."/>
            <person name="Henrissat B."/>
            <person name="Kuo A."/>
            <person name="Liang C."/>
            <person name="Lipzen A."/>
            <person name="Lutzoni F."/>
            <person name="Magnuson J."/>
            <person name="Mondo S."/>
            <person name="Nolan M."/>
            <person name="Ohm R."/>
            <person name="Pangilinan J."/>
            <person name="Park H.-J."/>
            <person name="Ramirez L."/>
            <person name="Alfaro M."/>
            <person name="Sun H."/>
            <person name="Tritt A."/>
            <person name="Yoshinaga Y."/>
            <person name="Zwiers L.-H."/>
            <person name="Turgeon B."/>
            <person name="Goodwin S."/>
            <person name="Spatafora J."/>
            <person name="Crous P."/>
            <person name="Grigoriev I."/>
        </authorList>
    </citation>
    <scope>NUCLEOTIDE SEQUENCE</scope>
    <source>
        <strain evidence="2">ATCC 16933</strain>
    </source>
</reference>
<dbReference type="Proteomes" id="UP000799766">
    <property type="component" value="Unassembled WGS sequence"/>
</dbReference>
<evidence type="ECO:0000313" key="2">
    <source>
        <dbReference type="EMBL" id="KAF2457079.1"/>
    </source>
</evidence>
<evidence type="ECO:0008006" key="4">
    <source>
        <dbReference type="Google" id="ProtNLM"/>
    </source>
</evidence>
<feature type="chain" id="PRO_5025395853" description="Secreted protein" evidence="1">
    <location>
        <begin position="17"/>
        <end position="72"/>
    </location>
</feature>
<keyword evidence="1" id="KW-0732">Signal</keyword>
<dbReference type="AlphaFoldDB" id="A0A6A6NZG9"/>
<accession>A0A6A6NZG9</accession>
<sequence>MWGPVSLVLHVRLLVACWLVPVRMPSVELVEQEELLLEESSGTPATITASYLRAALLPRSPRSLPMNQIQLL</sequence>
<feature type="signal peptide" evidence="1">
    <location>
        <begin position="1"/>
        <end position="16"/>
    </location>
</feature>
<protein>
    <recommendedName>
        <fullName evidence="4">Secreted protein</fullName>
    </recommendedName>
</protein>
<keyword evidence="3" id="KW-1185">Reference proteome</keyword>
<evidence type="ECO:0000256" key="1">
    <source>
        <dbReference type="SAM" id="SignalP"/>
    </source>
</evidence>
<evidence type="ECO:0000313" key="3">
    <source>
        <dbReference type="Proteomes" id="UP000799766"/>
    </source>
</evidence>
<gene>
    <name evidence="2" type="ORF">BDY21DRAFT_344874</name>
</gene>
<organism evidence="2 3">
    <name type="scientific">Lineolata rhizophorae</name>
    <dbReference type="NCBI Taxonomy" id="578093"/>
    <lineage>
        <taxon>Eukaryota</taxon>
        <taxon>Fungi</taxon>
        <taxon>Dikarya</taxon>
        <taxon>Ascomycota</taxon>
        <taxon>Pezizomycotina</taxon>
        <taxon>Dothideomycetes</taxon>
        <taxon>Dothideomycetes incertae sedis</taxon>
        <taxon>Lineolatales</taxon>
        <taxon>Lineolataceae</taxon>
        <taxon>Lineolata</taxon>
    </lineage>
</organism>
<proteinExistence type="predicted"/>